<evidence type="ECO:0000313" key="13">
    <source>
        <dbReference type="EMBL" id="NDV29218.1"/>
    </source>
</evidence>
<dbReference type="InterPro" id="IPR044746">
    <property type="entry name" value="ABCC_6TM_D1"/>
</dbReference>
<proteinExistence type="inferred from homology"/>
<dbReference type="PROSITE" id="PS50893">
    <property type="entry name" value="ABC_TRANSPORTER_2"/>
    <property type="match status" value="2"/>
</dbReference>
<feature type="domain" description="ABC transmembrane type-1" evidence="12">
    <location>
        <begin position="490"/>
        <end position="764"/>
    </location>
</feature>
<keyword evidence="5" id="KW-0677">Repeat</keyword>
<dbReference type="CDD" id="cd18579">
    <property type="entry name" value="ABC_6TM_ABCC_D1"/>
    <property type="match status" value="1"/>
</dbReference>
<dbReference type="PROSITE" id="PS00211">
    <property type="entry name" value="ABC_TRANSPORTER_1"/>
    <property type="match status" value="2"/>
</dbReference>
<dbReference type="PANTHER" id="PTHR24223:SF447">
    <property type="entry name" value="MULTIDRUG RESISTANCE-ASSOCIATED PROTEIN 5"/>
    <property type="match status" value="1"/>
</dbReference>
<dbReference type="GO" id="GO:0005524">
    <property type="term" value="F:ATP binding"/>
    <property type="evidence" value="ECO:0007669"/>
    <property type="project" value="UniProtKB-KW"/>
</dbReference>
<dbReference type="FunFam" id="3.40.50.300:FF:000997">
    <property type="entry name" value="Multidrug resistance-associated protein 1"/>
    <property type="match status" value="1"/>
</dbReference>
<dbReference type="InterPro" id="IPR003593">
    <property type="entry name" value="AAA+_ATPase"/>
</dbReference>
<evidence type="ECO:0000256" key="7">
    <source>
        <dbReference type="ARBA" id="ARBA00022840"/>
    </source>
</evidence>
<reference evidence="13" key="1">
    <citation type="journal article" date="2020" name="J. Eukaryot. Microbiol.">
        <title>De novo Sequencing, Assembly and Annotation of the Transcriptome for the Free-Living Testate Amoeba Arcella intermedia.</title>
        <authorList>
            <person name="Ribeiro G.M."/>
            <person name="Porfirio-Sousa A.L."/>
            <person name="Maurer-Alcala X.X."/>
            <person name="Katz L.A."/>
            <person name="Lahr D.J.G."/>
        </authorList>
    </citation>
    <scope>NUCLEOTIDE SEQUENCE</scope>
</reference>
<dbReference type="GO" id="GO:0140359">
    <property type="term" value="F:ABC-type transporter activity"/>
    <property type="evidence" value="ECO:0007669"/>
    <property type="project" value="InterPro"/>
</dbReference>
<dbReference type="Gene3D" id="1.20.1560.10">
    <property type="entry name" value="ABC transporter type 1, transmembrane domain"/>
    <property type="match status" value="2"/>
</dbReference>
<comment type="similarity">
    <text evidence="2">Belongs to the ABC transporter superfamily. ABCC family. Conjugate transporter (TC 3.A.1.208) subfamily.</text>
</comment>
<keyword evidence="7" id="KW-0067">ATP-binding</keyword>
<dbReference type="CDD" id="cd18580">
    <property type="entry name" value="ABC_6TM_ABCC_D2"/>
    <property type="match status" value="1"/>
</dbReference>
<organism evidence="13">
    <name type="scientific">Arcella intermedia</name>
    <dbReference type="NCBI Taxonomy" id="1963864"/>
    <lineage>
        <taxon>Eukaryota</taxon>
        <taxon>Amoebozoa</taxon>
        <taxon>Tubulinea</taxon>
        <taxon>Elardia</taxon>
        <taxon>Arcellinida</taxon>
        <taxon>Sphaerothecina</taxon>
        <taxon>Arcellidae</taxon>
        <taxon>Arcella</taxon>
    </lineage>
</organism>
<dbReference type="EMBL" id="GIBP01000249">
    <property type="protein sequence ID" value="NDV29218.1"/>
    <property type="molecule type" value="Transcribed_RNA"/>
</dbReference>
<dbReference type="InterPro" id="IPR050173">
    <property type="entry name" value="ABC_transporter_C-like"/>
</dbReference>
<dbReference type="Pfam" id="PF00664">
    <property type="entry name" value="ABC_membrane"/>
    <property type="match status" value="2"/>
</dbReference>
<dbReference type="InterPro" id="IPR036640">
    <property type="entry name" value="ABC1_TM_sf"/>
</dbReference>
<dbReference type="Pfam" id="PF00005">
    <property type="entry name" value="ABC_tran"/>
    <property type="match status" value="2"/>
</dbReference>
<dbReference type="SMART" id="SM00382">
    <property type="entry name" value="AAA"/>
    <property type="match status" value="2"/>
</dbReference>
<sequence>MLVVGALLIVELSWSGLIGFATLLLLVPFQVFISRKIAVVRRSTVRITDERVRTMSDILSAIQLIKFFSWEDSFTKKIEKIRANELEWLQRGKIFKSINDTTSIVGVVVTTFITLVSYVYLGNSLEASKAFTALSLLNLMRNCLGRVPRFSKTFAEMFITFERLKHLLIRPNLVDDRITRDKRPNHNAYISVEDATFIVEENPKKAEQEDEENPLLNTQFTLKDIKFFFESGTLVAIVGSVGAGKTSLLNSLLGQMKKISGKVEIEGSIALASQEPWLINDTLKENILFGTPYNEKKYNSVLLNCELLDDLKQLPAGDQTEIGERGINLSGGQKQRVSLARAIYANRDIYLLDDPLSAVDRHVGNNLFHKCVSGMLKKKLVFFVTNQLQYLSKCDKILFLQDGKITGYGSFTELLDSHTTFRKLVKKYSNTEENESGKKPQVEKKDIIDTKGKKESGTLTSKEERNIGVVDFSVYKQYFNYGGYKLSLSVLILSILTGVSHAVSNWFISYWIDNVTKGSREFYVGLYFGVTFLYVVLAYSRGFLFAYTSLRSATRIHNTVFKVIMHAPMTYFYSTPTGRILNRFSSDQDKIDEEIPELLNPALLNTISSIITLVLIVAVLYWFVLPAILMLGVFVWIIRYFMASSRELRRLEAITVSPIFAHLSASLKGLPVIRAYDAQYRFENEYFVHLDKHHSILLIVETVARWVGIRLDAIATVMLAFTAFIIMASRDWITPASAGLAMAYSFQMTGAFQLAVRAFAETDSKMTSVERMLDCVSNTPQEAPHKIEESEPPPHWPQKGAITFNNVFMKYPISESPVLKDLSFTIYPKEKIGIVGRTGAGKSSIISSLFRIIEIYHGKIEIDGIDISQIGLQDLRTRLSIIPQDPTFFIGTIRSNLDPWEAFSEDQIYTALKKVKMDKVIADLPSGIETIITEGGKNFSLGQRQLLCIARSLLQNSKILVMDEATASIDVETDSIIQKTIRESFKEHTVITIAHRINTIIDCDRIMVIDYGQLVEFGSPSDLLSDPNSIFLRLVNENDDAQKLKSFVRENKL</sequence>
<dbReference type="PROSITE" id="PS50929">
    <property type="entry name" value="ABC_TM1F"/>
    <property type="match status" value="2"/>
</dbReference>
<feature type="domain" description="ABC transporter" evidence="11">
    <location>
        <begin position="190"/>
        <end position="427"/>
    </location>
</feature>
<dbReference type="FunFam" id="3.40.50.300:FF:000163">
    <property type="entry name" value="Multidrug resistance-associated protein member 4"/>
    <property type="match status" value="1"/>
</dbReference>
<keyword evidence="4 10" id="KW-0812">Transmembrane</keyword>
<dbReference type="FunFam" id="1.20.1560.10:FF:000010">
    <property type="entry name" value="Multidrug resistance-associated ABC transporter"/>
    <property type="match status" value="1"/>
</dbReference>
<keyword evidence="8 10" id="KW-1133">Transmembrane helix</keyword>
<feature type="transmembrane region" description="Helical" evidence="10">
    <location>
        <begin position="623"/>
        <end position="642"/>
    </location>
</feature>
<evidence type="ECO:0000256" key="9">
    <source>
        <dbReference type="ARBA" id="ARBA00023136"/>
    </source>
</evidence>
<dbReference type="CDD" id="cd03244">
    <property type="entry name" value="ABCC_MRP_domain2"/>
    <property type="match status" value="1"/>
</dbReference>
<feature type="transmembrane region" description="Helical" evidence="10">
    <location>
        <begin position="101"/>
        <end position="121"/>
    </location>
</feature>
<dbReference type="InterPro" id="IPR027417">
    <property type="entry name" value="P-loop_NTPase"/>
</dbReference>
<evidence type="ECO:0000259" key="12">
    <source>
        <dbReference type="PROSITE" id="PS50929"/>
    </source>
</evidence>
<evidence type="ECO:0000256" key="2">
    <source>
        <dbReference type="ARBA" id="ARBA00009726"/>
    </source>
</evidence>
<evidence type="ECO:0000256" key="1">
    <source>
        <dbReference type="ARBA" id="ARBA00004141"/>
    </source>
</evidence>
<dbReference type="SUPFAM" id="SSF52540">
    <property type="entry name" value="P-loop containing nucleoside triphosphate hydrolases"/>
    <property type="match status" value="2"/>
</dbReference>
<dbReference type="InterPro" id="IPR011527">
    <property type="entry name" value="ABC1_TM_dom"/>
</dbReference>
<comment type="subcellular location">
    <subcellularLocation>
        <location evidence="1">Membrane</location>
        <topology evidence="1">Multi-pass membrane protein</topology>
    </subcellularLocation>
</comment>
<dbReference type="GO" id="GO:0016887">
    <property type="term" value="F:ATP hydrolysis activity"/>
    <property type="evidence" value="ECO:0007669"/>
    <property type="project" value="InterPro"/>
</dbReference>
<dbReference type="InterPro" id="IPR003439">
    <property type="entry name" value="ABC_transporter-like_ATP-bd"/>
</dbReference>
<protein>
    <submittedName>
        <fullName evidence="13">Uncharacterized protein</fullName>
    </submittedName>
</protein>
<evidence type="ECO:0000256" key="10">
    <source>
        <dbReference type="SAM" id="Phobius"/>
    </source>
</evidence>
<dbReference type="Gene3D" id="3.40.50.300">
    <property type="entry name" value="P-loop containing nucleotide triphosphate hydrolases"/>
    <property type="match status" value="2"/>
</dbReference>
<evidence type="ECO:0000256" key="3">
    <source>
        <dbReference type="ARBA" id="ARBA00022448"/>
    </source>
</evidence>
<keyword evidence="6" id="KW-0547">Nucleotide-binding</keyword>
<feature type="domain" description="ABC transporter" evidence="11">
    <location>
        <begin position="802"/>
        <end position="1036"/>
    </location>
</feature>
<feature type="domain" description="ABC transmembrane type-1" evidence="12">
    <location>
        <begin position="1"/>
        <end position="156"/>
    </location>
</feature>
<dbReference type="PANTHER" id="PTHR24223">
    <property type="entry name" value="ATP-BINDING CASSETTE SUB-FAMILY C"/>
    <property type="match status" value="1"/>
</dbReference>
<keyword evidence="9 10" id="KW-0472">Membrane</keyword>
<feature type="transmembrane region" description="Helical" evidence="10">
    <location>
        <begin position="524"/>
        <end position="547"/>
    </location>
</feature>
<evidence type="ECO:0000256" key="8">
    <source>
        <dbReference type="ARBA" id="ARBA00022989"/>
    </source>
</evidence>
<evidence type="ECO:0000256" key="6">
    <source>
        <dbReference type="ARBA" id="ARBA00022741"/>
    </source>
</evidence>
<evidence type="ECO:0000256" key="4">
    <source>
        <dbReference type="ARBA" id="ARBA00022692"/>
    </source>
</evidence>
<dbReference type="CDD" id="cd03250">
    <property type="entry name" value="ABCC_MRP_domain1"/>
    <property type="match status" value="1"/>
</dbReference>
<name>A0A6B2KX91_9EUKA</name>
<dbReference type="InterPro" id="IPR017871">
    <property type="entry name" value="ABC_transporter-like_CS"/>
</dbReference>
<dbReference type="AlphaFoldDB" id="A0A6B2KX91"/>
<accession>A0A6B2KX91</accession>
<evidence type="ECO:0000259" key="11">
    <source>
        <dbReference type="PROSITE" id="PS50893"/>
    </source>
</evidence>
<feature type="transmembrane region" description="Helical" evidence="10">
    <location>
        <begin position="12"/>
        <end position="33"/>
    </location>
</feature>
<dbReference type="InterPro" id="IPR044726">
    <property type="entry name" value="ABCC_6TM_D2"/>
</dbReference>
<keyword evidence="3" id="KW-0813">Transport</keyword>
<evidence type="ECO:0000256" key="5">
    <source>
        <dbReference type="ARBA" id="ARBA00022737"/>
    </source>
</evidence>
<feature type="transmembrane region" description="Helical" evidence="10">
    <location>
        <begin position="486"/>
        <end position="512"/>
    </location>
</feature>
<dbReference type="SUPFAM" id="SSF90123">
    <property type="entry name" value="ABC transporter transmembrane region"/>
    <property type="match status" value="2"/>
</dbReference>
<dbReference type="GO" id="GO:0016020">
    <property type="term" value="C:membrane"/>
    <property type="evidence" value="ECO:0007669"/>
    <property type="project" value="UniProtKB-SubCell"/>
</dbReference>